<feature type="domain" description="NB-ARC" evidence="2">
    <location>
        <begin position="178"/>
        <end position="308"/>
    </location>
</feature>
<keyword evidence="4" id="KW-1185">Reference proteome</keyword>
<protein>
    <recommendedName>
        <fullName evidence="2">NB-ARC domain-containing protein</fullName>
    </recommendedName>
</protein>
<dbReference type="Gene3D" id="3.40.50.300">
    <property type="entry name" value="P-loop containing nucleotide triphosphate hydrolases"/>
    <property type="match status" value="1"/>
</dbReference>
<dbReference type="PANTHER" id="PTHR36766:SF52">
    <property type="entry name" value="LATE BLIGHT RESISTANCE PROTEIN HOMOLOG R1B-8"/>
    <property type="match status" value="1"/>
</dbReference>
<dbReference type="SUPFAM" id="SSF52540">
    <property type="entry name" value="P-loop containing nucleoside triphosphate hydrolases"/>
    <property type="match status" value="1"/>
</dbReference>
<evidence type="ECO:0000256" key="1">
    <source>
        <dbReference type="ARBA" id="ARBA00022821"/>
    </source>
</evidence>
<keyword evidence="1" id="KW-0611">Plant defense</keyword>
<evidence type="ECO:0000313" key="3">
    <source>
        <dbReference type="EMBL" id="KAK6126739.1"/>
    </source>
</evidence>
<gene>
    <name evidence="3" type="ORF">DH2020_039510</name>
</gene>
<dbReference type="EMBL" id="JABTTQ020002009">
    <property type="protein sequence ID" value="KAK6126739.1"/>
    <property type="molecule type" value="Genomic_DNA"/>
</dbReference>
<dbReference type="Gene3D" id="3.80.10.10">
    <property type="entry name" value="Ribonuclease Inhibitor"/>
    <property type="match status" value="1"/>
</dbReference>
<organism evidence="3 4">
    <name type="scientific">Rehmannia glutinosa</name>
    <name type="common">Chinese foxglove</name>
    <dbReference type="NCBI Taxonomy" id="99300"/>
    <lineage>
        <taxon>Eukaryota</taxon>
        <taxon>Viridiplantae</taxon>
        <taxon>Streptophyta</taxon>
        <taxon>Embryophyta</taxon>
        <taxon>Tracheophyta</taxon>
        <taxon>Spermatophyta</taxon>
        <taxon>Magnoliopsida</taxon>
        <taxon>eudicotyledons</taxon>
        <taxon>Gunneridae</taxon>
        <taxon>Pentapetalae</taxon>
        <taxon>asterids</taxon>
        <taxon>lamiids</taxon>
        <taxon>Lamiales</taxon>
        <taxon>Orobanchaceae</taxon>
        <taxon>Rehmannieae</taxon>
        <taxon>Rehmannia</taxon>
    </lineage>
</organism>
<comment type="caution">
    <text evidence="3">The sequence shown here is derived from an EMBL/GenBank/DDBJ whole genome shotgun (WGS) entry which is preliminary data.</text>
</comment>
<dbReference type="Pfam" id="PF00931">
    <property type="entry name" value="NB-ARC"/>
    <property type="match status" value="1"/>
</dbReference>
<accession>A0ABR0UVK8</accession>
<dbReference type="PANTHER" id="PTHR36766">
    <property type="entry name" value="PLANT BROAD-SPECTRUM MILDEW RESISTANCE PROTEIN RPW8"/>
    <property type="match status" value="1"/>
</dbReference>
<name>A0ABR0UVK8_REHGL</name>
<evidence type="ECO:0000313" key="4">
    <source>
        <dbReference type="Proteomes" id="UP001318860"/>
    </source>
</evidence>
<reference evidence="3 4" key="1">
    <citation type="journal article" date="2021" name="Comput. Struct. Biotechnol. J.">
        <title>De novo genome assembly of the potent medicinal plant Rehmannia glutinosa using nanopore technology.</title>
        <authorList>
            <person name="Ma L."/>
            <person name="Dong C."/>
            <person name="Song C."/>
            <person name="Wang X."/>
            <person name="Zheng X."/>
            <person name="Niu Y."/>
            <person name="Chen S."/>
            <person name="Feng W."/>
        </authorList>
    </citation>
    <scope>NUCLEOTIDE SEQUENCE [LARGE SCALE GENOMIC DNA]</scope>
    <source>
        <strain evidence="3">DH-2019</strain>
    </source>
</reference>
<dbReference type="InterPro" id="IPR002182">
    <property type="entry name" value="NB-ARC"/>
</dbReference>
<dbReference type="SUPFAM" id="SSF52047">
    <property type="entry name" value="RNI-like"/>
    <property type="match status" value="1"/>
</dbReference>
<dbReference type="PRINTS" id="PR00364">
    <property type="entry name" value="DISEASERSIST"/>
</dbReference>
<dbReference type="Gene3D" id="1.20.5.4130">
    <property type="match status" value="1"/>
</dbReference>
<sequence length="463" mass="53112">MAYAAVISLKQTIKRLLNSSHISILPPSRETLEFAYEEVLSLQEVLEKFDTSNSSSSERVNVLDEQIREAVCQLEDLLETNVSNQLLSQSEESCLGGESCTFSFSLNLQELKHDIDSFSYLVYKLKEEYINELSSSLPNEEDDDINISVPSRIYFERNKSKMVGLCDQFCEIRDRIMGKNIVSLLGMAGIGKTTLAKEIFVDPLVLNRFDCRAWVTVGPNYKLERIMKDILAQVNPDINDTMLVEGENKLAQYLSKVLNGRTHLIVFDDVWSPHFIFEFLHIISYDSYDCCRFLIITRLRKVAIRSSTHLQRRLCILNNTLFAIRDVYNTMTSILTARSLLCYGPPHQYPVQICSDLRLLRVLDALTIRFYEFPMEVLKLVQLRYLALTYNGKLPPSIFKLWNLQFLIVHRHVSIKSSGSQSFLPIEIWDMKELKHLQIMGSDLQDPCGALLPNLLTLLDVSA</sequence>
<dbReference type="Proteomes" id="UP001318860">
    <property type="component" value="Unassembled WGS sequence"/>
</dbReference>
<proteinExistence type="predicted"/>
<dbReference type="InterPro" id="IPR027417">
    <property type="entry name" value="P-loop_NTPase"/>
</dbReference>
<evidence type="ECO:0000259" key="2">
    <source>
        <dbReference type="Pfam" id="PF00931"/>
    </source>
</evidence>
<dbReference type="InterPro" id="IPR032675">
    <property type="entry name" value="LRR_dom_sf"/>
</dbReference>